<reference evidence="2" key="1">
    <citation type="journal article" date="2024" name="Proc. Natl. Acad. Sci. U.S.A.">
        <title>Extraordinary preservation of gene collinearity over three hundred million years revealed in homosporous lycophytes.</title>
        <authorList>
            <person name="Li C."/>
            <person name="Wickell D."/>
            <person name="Kuo L.Y."/>
            <person name="Chen X."/>
            <person name="Nie B."/>
            <person name="Liao X."/>
            <person name="Peng D."/>
            <person name="Ji J."/>
            <person name="Jenkins J."/>
            <person name="Williams M."/>
            <person name="Shu S."/>
            <person name="Plott C."/>
            <person name="Barry K."/>
            <person name="Rajasekar S."/>
            <person name="Grimwood J."/>
            <person name="Han X."/>
            <person name="Sun S."/>
            <person name="Hou Z."/>
            <person name="He W."/>
            <person name="Dai G."/>
            <person name="Sun C."/>
            <person name="Schmutz J."/>
            <person name="Leebens-Mack J.H."/>
            <person name="Li F.W."/>
            <person name="Wang L."/>
        </authorList>
    </citation>
    <scope>NUCLEOTIDE SEQUENCE [LARGE SCALE GENOMIC DNA]</scope>
    <source>
        <strain evidence="2">cv. PW_Plant_1</strain>
    </source>
</reference>
<evidence type="ECO:0000313" key="2">
    <source>
        <dbReference type="Proteomes" id="UP001162992"/>
    </source>
</evidence>
<comment type="caution">
    <text evidence="1">The sequence shown here is derived from an EMBL/GenBank/DDBJ whole genome shotgun (WGS) entry which is preliminary data.</text>
</comment>
<name>A0ACC2CAH0_DIPCM</name>
<organism evidence="1 2">
    <name type="scientific">Diphasiastrum complanatum</name>
    <name type="common">Issler's clubmoss</name>
    <name type="synonym">Lycopodium complanatum</name>
    <dbReference type="NCBI Taxonomy" id="34168"/>
    <lineage>
        <taxon>Eukaryota</taxon>
        <taxon>Viridiplantae</taxon>
        <taxon>Streptophyta</taxon>
        <taxon>Embryophyta</taxon>
        <taxon>Tracheophyta</taxon>
        <taxon>Lycopodiopsida</taxon>
        <taxon>Lycopodiales</taxon>
        <taxon>Lycopodiaceae</taxon>
        <taxon>Lycopodioideae</taxon>
        <taxon>Diphasiastrum</taxon>
    </lineage>
</organism>
<proteinExistence type="predicted"/>
<accession>A0ACC2CAH0</accession>
<dbReference type="Proteomes" id="UP001162992">
    <property type="component" value="Chromosome 11"/>
</dbReference>
<keyword evidence="2" id="KW-1185">Reference proteome</keyword>
<sequence>MYLLLYWIFTLTAALTSLQSMCSLIDESTFKLKSARAVVPWINRELYLRFASCNIRKAPCQVLLTWKHYSMLSFQLNDELIAPLLLIIVNSECYFYSKEIGSYVCLYSAVPEIVRLSCLKL</sequence>
<protein>
    <submittedName>
        <fullName evidence="1">Uncharacterized protein</fullName>
    </submittedName>
</protein>
<evidence type="ECO:0000313" key="1">
    <source>
        <dbReference type="EMBL" id="KAJ7538971.1"/>
    </source>
</evidence>
<gene>
    <name evidence="1" type="ORF">O6H91_11G071200</name>
</gene>
<dbReference type="EMBL" id="CM055102">
    <property type="protein sequence ID" value="KAJ7538971.1"/>
    <property type="molecule type" value="Genomic_DNA"/>
</dbReference>